<accession>X1PT49</accession>
<comment type="caution">
    <text evidence="1">The sequence shown here is derived from an EMBL/GenBank/DDBJ whole genome shotgun (WGS) entry which is preliminary data.</text>
</comment>
<dbReference type="AlphaFoldDB" id="X1PT49"/>
<reference evidence="1" key="1">
    <citation type="journal article" date="2014" name="Front. Microbiol.">
        <title>High frequency of phylogenetically diverse reductive dehalogenase-homologous genes in deep subseafloor sedimentary metagenomes.</title>
        <authorList>
            <person name="Kawai M."/>
            <person name="Futagami T."/>
            <person name="Toyoda A."/>
            <person name="Takaki Y."/>
            <person name="Nishi S."/>
            <person name="Hori S."/>
            <person name="Arai W."/>
            <person name="Tsubouchi T."/>
            <person name="Morono Y."/>
            <person name="Uchiyama I."/>
            <person name="Ito T."/>
            <person name="Fujiyama A."/>
            <person name="Inagaki F."/>
            <person name="Takami H."/>
        </authorList>
    </citation>
    <scope>NUCLEOTIDE SEQUENCE</scope>
    <source>
        <strain evidence="1">Expedition CK06-06</strain>
    </source>
</reference>
<organism evidence="1">
    <name type="scientific">marine sediment metagenome</name>
    <dbReference type="NCBI Taxonomy" id="412755"/>
    <lineage>
        <taxon>unclassified sequences</taxon>
        <taxon>metagenomes</taxon>
        <taxon>ecological metagenomes</taxon>
    </lineage>
</organism>
<proteinExistence type="predicted"/>
<dbReference type="EMBL" id="BARV01024289">
    <property type="protein sequence ID" value="GAI45696.1"/>
    <property type="molecule type" value="Genomic_DNA"/>
</dbReference>
<evidence type="ECO:0000313" key="1">
    <source>
        <dbReference type="EMBL" id="GAI45696.1"/>
    </source>
</evidence>
<gene>
    <name evidence="1" type="ORF">S06H3_39667</name>
</gene>
<sequence length="64" mass="6765">MSGIGTAIAQGILDVIGQAEGSGVGEATAQALRIMVLTYEEYEALLARIVELELALEPKAHIRI</sequence>
<protein>
    <submittedName>
        <fullName evidence="1">Uncharacterized protein</fullName>
    </submittedName>
</protein>
<name>X1PT49_9ZZZZ</name>